<dbReference type="Pfam" id="PF00094">
    <property type="entry name" value="VWD"/>
    <property type="match status" value="1"/>
</dbReference>
<keyword evidence="3" id="KW-0325">Glycoprotein</keyword>
<evidence type="ECO:0000256" key="1">
    <source>
        <dbReference type="ARBA" id="ARBA00022737"/>
    </source>
</evidence>
<dbReference type="GeneTree" id="ENSGT00940000163235"/>
<keyword evidence="7" id="KW-1185">Reference proteome</keyword>
<dbReference type="Proteomes" id="UP000472265">
    <property type="component" value="Chromosome 4"/>
</dbReference>
<evidence type="ECO:0000313" key="7">
    <source>
        <dbReference type="Proteomes" id="UP000472265"/>
    </source>
</evidence>
<dbReference type="PANTHER" id="PTHR11339:SF406">
    <property type="entry name" value="MUCIN-5AC-LIKE"/>
    <property type="match status" value="1"/>
</dbReference>
<dbReference type="Ensembl" id="ENSSAUT00010011885.1">
    <property type="protein sequence ID" value="ENSSAUP00010011179.1"/>
    <property type="gene ID" value="ENSSAUG00010005390.1"/>
</dbReference>
<reference evidence="6" key="2">
    <citation type="submission" date="2025-08" db="UniProtKB">
        <authorList>
            <consortium name="Ensembl"/>
        </authorList>
    </citation>
    <scope>IDENTIFICATION</scope>
</reference>
<reference evidence="6" key="3">
    <citation type="submission" date="2025-09" db="UniProtKB">
        <authorList>
            <consortium name="Ensembl"/>
        </authorList>
    </citation>
    <scope>IDENTIFICATION</scope>
</reference>
<dbReference type="Pfam" id="PF08742">
    <property type="entry name" value="C8"/>
    <property type="match status" value="1"/>
</dbReference>
<dbReference type="OMA" id="WEGCYCP"/>
<evidence type="ECO:0000256" key="2">
    <source>
        <dbReference type="ARBA" id="ARBA00023157"/>
    </source>
</evidence>
<accession>A0A671UEQ8</accession>
<organism evidence="6 7">
    <name type="scientific">Sparus aurata</name>
    <name type="common">Gilthead sea bream</name>
    <dbReference type="NCBI Taxonomy" id="8175"/>
    <lineage>
        <taxon>Eukaryota</taxon>
        <taxon>Metazoa</taxon>
        <taxon>Chordata</taxon>
        <taxon>Craniata</taxon>
        <taxon>Vertebrata</taxon>
        <taxon>Euteleostomi</taxon>
        <taxon>Actinopterygii</taxon>
        <taxon>Neopterygii</taxon>
        <taxon>Teleostei</taxon>
        <taxon>Neoteleostei</taxon>
        <taxon>Acanthomorphata</taxon>
        <taxon>Eupercaria</taxon>
        <taxon>Spariformes</taxon>
        <taxon>Sparidae</taxon>
        <taxon>Sparus</taxon>
    </lineage>
</organism>
<dbReference type="InterPro" id="IPR001846">
    <property type="entry name" value="VWF_type-D"/>
</dbReference>
<dbReference type="PROSITE" id="PS50184">
    <property type="entry name" value="VWFC_2"/>
    <property type="match status" value="1"/>
</dbReference>
<dbReference type="SMART" id="SM00216">
    <property type="entry name" value="VWD"/>
    <property type="match status" value="1"/>
</dbReference>
<evidence type="ECO:0000313" key="6">
    <source>
        <dbReference type="Ensembl" id="ENSSAUP00010011179.1"/>
    </source>
</evidence>
<feature type="domain" description="VWFD" evidence="5">
    <location>
        <begin position="69"/>
        <end position="244"/>
    </location>
</feature>
<feature type="domain" description="VWFC" evidence="4">
    <location>
        <begin position="424"/>
        <end position="491"/>
    </location>
</feature>
<dbReference type="PROSITE" id="PS51233">
    <property type="entry name" value="VWFD"/>
    <property type="match status" value="1"/>
</dbReference>
<protein>
    <submittedName>
        <fullName evidence="6">Mucin 5f</fullName>
    </submittedName>
</protein>
<evidence type="ECO:0000256" key="3">
    <source>
        <dbReference type="ARBA" id="ARBA00023180"/>
    </source>
</evidence>
<evidence type="ECO:0000259" key="4">
    <source>
        <dbReference type="PROSITE" id="PS50184"/>
    </source>
</evidence>
<dbReference type="InParanoid" id="A0A671UEQ8"/>
<dbReference type="InterPro" id="IPR001007">
    <property type="entry name" value="VWF_dom"/>
</dbReference>
<evidence type="ECO:0000259" key="5">
    <source>
        <dbReference type="PROSITE" id="PS51233"/>
    </source>
</evidence>
<keyword evidence="2" id="KW-1015">Disulfide bond</keyword>
<dbReference type="InterPro" id="IPR050780">
    <property type="entry name" value="Mucin_vWF_Thrombospondin_sf"/>
</dbReference>
<sequence length="519" mass="57242">MTTLSMTPHPQDGESWRESNCSVGTCENGKVTYNQTQCPNQKPVVCANNYPAIEVNNDDGCCSHYECQCNCYGWGDPHYVTFDGTYYGFQGNCSYWLVKEIIPRYNFSVMIDNYYCGALDGLSCPQSITVFYNSYKIFITQKNINGIFTNQVIKLSSFSLHDFRITTTGIDTVLVIPKIHAKVTFSGLIFSIYLPYSEFGNNTWGQCGTCDNNRTDDCMLPSGKIDPSCPNMAHEWHANNSYCEPPVHPTPTPVPIPCDTSICDIIKSSLFEACHRLIDYSPFLTACEFDVCHLHINHIGCSSLQTYADACAEAGVCIDWRSATKGLCEYKCPSPKVYQACGPLVDCSSQSIHFFFHGCYCPNGTTLLSSSSNECMPTCGKKGCDVCVCEEDTLQVICRPMSCPTQPALTCDQEGQVKVNDTVGCCQQEKCGKYVGELVPMNPCDKCSCTDQPDASSQLHKIECQPIPCDTHCPVGYEYQVVSNNCCGKCVQTSCVVTLSNSTHTLKVGICVCAFSVYV</sequence>
<proteinExistence type="predicted"/>
<dbReference type="SMART" id="SM00832">
    <property type="entry name" value="C8"/>
    <property type="match status" value="1"/>
</dbReference>
<keyword evidence="1" id="KW-0677">Repeat</keyword>
<dbReference type="AlphaFoldDB" id="A0A671UEQ8"/>
<dbReference type="InterPro" id="IPR014853">
    <property type="entry name" value="VWF/SSPO/ZAN-like_Cys-rich_dom"/>
</dbReference>
<dbReference type="PANTHER" id="PTHR11339">
    <property type="entry name" value="EXTRACELLULAR MATRIX GLYCOPROTEIN RELATED"/>
    <property type="match status" value="1"/>
</dbReference>
<name>A0A671UEQ8_SPAAU</name>
<reference evidence="6" key="1">
    <citation type="submission" date="2021-04" db="EMBL/GenBank/DDBJ databases">
        <authorList>
            <consortium name="Wellcome Sanger Institute Data Sharing"/>
        </authorList>
    </citation>
    <scope>NUCLEOTIDE SEQUENCE [LARGE SCALE GENOMIC DNA]</scope>
</reference>